<feature type="compositionally biased region" description="Basic and acidic residues" evidence="4">
    <location>
        <begin position="22"/>
        <end position="31"/>
    </location>
</feature>
<keyword evidence="1" id="KW-0805">Transcription regulation</keyword>
<dbReference type="GO" id="GO:0005634">
    <property type="term" value="C:nucleus"/>
    <property type="evidence" value="ECO:0007669"/>
    <property type="project" value="TreeGrafter"/>
</dbReference>
<evidence type="ECO:0000256" key="1">
    <source>
        <dbReference type="ARBA" id="ARBA00023015"/>
    </source>
</evidence>
<accession>A0A7I8JWV9</accession>
<evidence type="ECO:0000256" key="3">
    <source>
        <dbReference type="ARBA" id="ARBA00023242"/>
    </source>
</evidence>
<name>A0A7I8JWV9_SPIIN</name>
<feature type="compositionally biased region" description="Acidic residues" evidence="4">
    <location>
        <begin position="32"/>
        <end position="46"/>
    </location>
</feature>
<dbReference type="EMBL" id="LR746264">
    <property type="protein sequence ID" value="CAA7388360.1"/>
    <property type="molecule type" value="Genomic_DNA"/>
</dbReference>
<feature type="compositionally biased region" description="Basic and acidic residues" evidence="4">
    <location>
        <begin position="135"/>
        <end position="147"/>
    </location>
</feature>
<feature type="region of interest" description="Disordered" evidence="4">
    <location>
        <begin position="1048"/>
        <end position="1078"/>
    </location>
</feature>
<keyword evidence="6" id="KW-1185">Reference proteome</keyword>
<feature type="region of interest" description="Disordered" evidence="4">
    <location>
        <begin position="113"/>
        <end position="186"/>
    </location>
</feature>
<dbReference type="Proteomes" id="UP000663760">
    <property type="component" value="Chromosome 1"/>
</dbReference>
<feature type="compositionally biased region" description="Polar residues" evidence="4">
    <location>
        <begin position="171"/>
        <end position="181"/>
    </location>
</feature>
<feature type="compositionally biased region" description="Basic and acidic residues" evidence="4">
    <location>
        <begin position="113"/>
        <end position="128"/>
    </location>
</feature>
<keyword evidence="2" id="KW-0804">Transcription</keyword>
<evidence type="ECO:0000313" key="6">
    <source>
        <dbReference type="Proteomes" id="UP000663760"/>
    </source>
</evidence>
<feature type="region of interest" description="Disordered" evidence="4">
    <location>
        <begin position="990"/>
        <end position="1032"/>
    </location>
</feature>
<dbReference type="GO" id="GO:0006355">
    <property type="term" value="P:regulation of DNA-templated transcription"/>
    <property type="evidence" value="ECO:0007669"/>
    <property type="project" value="TreeGrafter"/>
</dbReference>
<dbReference type="OrthoDB" id="49309at2759"/>
<proteinExistence type="predicted"/>
<dbReference type="PANTHER" id="PTHR16088">
    <property type="entry name" value="YY1 ASSOCIATED PROTEIN-RELATED"/>
    <property type="match status" value="1"/>
</dbReference>
<keyword evidence="3" id="KW-0539">Nucleus</keyword>
<dbReference type="PANTHER" id="PTHR16088:SF3">
    <property type="entry name" value="GON-4-LIKE PROTEIN"/>
    <property type="match status" value="1"/>
</dbReference>
<feature type="compositionally biased region" description="Basic and acidic residues" evidence="4">
    <location>
        <begin position="1065"/>
        <end position="1078"/>
    </location>
</feature>
<feature type="compositionally biased region" description="Acidic residues" evidence="4">
    <location>
        <begin position="85"/>
        <end position="94"/>
    </location>
</feature>
<feature type="region of interest" description="Disordered" evidence="4">
    <location>
        <begin position="884"/>
        <end position="904"/>
    </location>
</feature>
<reference evidence="5" key="1">
    <citation type="submission" date="2020-02" db="EMBL/GenBank/DDBJ databases">
        <authorList>
            <person name="Scholz U."/>
            <person name="Mascher M."/>
            <person name="Fiebig A."/>
        </authorList>
    </citation>
    <scope>NUCLEOTIDE SEQUENCE</scope>
</reference>
<feature type="region of interest" description="Disordered" evidence="4">
    <location>
        <begin position="295"/>
        <end position="322"/>
    </location>
</feature>
<feature type="compositionally biased region" description="Polar residues" evidence="4">
    <location>
        <begin position="149"/>
        <end position="161"/>
    </location>
</feature>
<sequence length="1369" mass="153706">MKDSDIEQHGQNTSQASKGCNRKIEPWKAEEEKEEVDDDEEDEDTDFNPCLIAETASEASSSLSSEDEGSADSSQRQPLQHSDNQGEDAVDESENCSRLLWASGEMSHVKLIREGEQDIVMETRDKKSPGNKVNEQGKRFTSPEESTKGAVSTDETIVSEVTTKKGFPEQTMVSSPNPKSCSRSHREIDDEDAICMRTRARHSLADYSLEELETFLQESDDDDDLQNVDDEEEYRKFLSAVLSDGNDLGNERNGDENLDEDEENDADFEIEIEEALDSDVDENNRGNFAWQEKYRRDGRGPGTRQKRFQRASTMNKNRPLGQAKTPLRPILPFVTNTPVDSPFQSHGWQSSFSQIIPHSSSKVESVFSLSAHDPIRQHIASKVQLLLLEMVDKREEALACRRVSYPAYCFDYLHAYQSINFDPSQRINFSWAPSISTPMLSILDVKSLGSTKKYIDDLFLGIKGTKWKPKKSLAATLVERTKKQSIALVPSDIASLAQTFHTLFNPLLFPHKPPPPPVANRVLFTDSEDGLLAMGLMEYNNDWGAIQQRFLPCKSKHQIFVRQKNRSSSKAPENPIKAVRRMKTSPLTADEKVLIAEGLKLFKHEWISVWRLFVPHRDPSLLPRQWRIATGTQKSYRKDESVNEKRRLYEAKRRKLKASTSEWKTTQAEYEFDDADQNTADENGDNEEEAYVHEAFLADNEQVGSEQSSYELNFSGIINRSMPSVEIPHPGDTHVSVRLPTVTDEHRESNRHINGFLRSSKLVSGQQLHGATSPQIITPSAGSSSWLQSSSMASTSNLVPSTYRMRKRKGAQVVKLAPELPPVNLPPSVRVISQSAFRSYHSMLPSSVVDKSSDNVLIPRLPQSFKTDTTRASAARCVSVLHKNGTKNSSGQDLRASEDHQSEESNCVSDIQMHPLLFQMADAELQLYRTKDRSSTVSLRADQQANINLFRPGQSDCVNECSVPQLQSKGLYLSRQTIDFHPLLQRTGDINNSSSVLHPGKQPTVSESPGSPMPGQQQIDSGQPTKSCAAQYDKDGGIDLDIHLYSATNEGRSTGGRGAVSPRTVDSRNVSKSDVQKEKWEHAHIPPLVQRVKSDAASMADKSVCSRETALGVDYESRTCSKSLMRNAFGAILSGHDIRQQVIDNRIDRPSPEIVMEQEELSDSEEEADDVQFECEEMDDSEGEDLDTESASKIERMMCRWCSPKHPRMCSSRTRKKCQLVSISGHNSYITVFRPGVCRAWHRMYPCSGFFFKSAPGSIEGAGFHMFSDVNPEIFCVSVSFSSGPWPSKSQGHLLMDLCRRNINGIPSTSRFGYIRWNINDIPSTSRYSDIHLISTKKLYRIKFTALIDIDIHLNPLEAKQPKPDTSSH</sequence>
<feature type="region of interest" description="Disordered" evidence="4">
    <location>
        <begin position="1"/>
        <end position="96"/>
    </location>
</feature>
<feature type="compositionally biased region" description="Low complexity" evidence="4">
    <location>
        <begin position="53"/>
        <end position="64"/>
    </location>
</feature>
<dbReference type="GO" id="GO:0003712">
    <property type="term" value="F:transcription coregulator activity"/>
    <property type="evidence" value="ECO:0007669"/>
    <property type="project" value="TreeGrafter"/>
</dbReference>
<evidence type="ECO:0000313" key="5">
    <source>
        <dbReference type="EMBL" id="CAA7388360.1"/>
    </source>
</evidence>
<evidence type="ECO:0000256" key="4">
    <source>
        <dbReference type="SAM" id="MobiDB-lite"/>
    </source>
</evidence>
<protein>
    <submittedName>
        <fullName evidence="5">Uncharacterized protein</fullName>
    </submittedName>
</protein>
<feature type="compositionally biased region" description="Polar residues" evidence="4">
    <location>
        <begin position="9"/>
        <end position="18"/>
    </location>
</feature>
<organism evidence="5 6">
    <name type="scientific">Spirodela intermedia</name>
    <name type="common">Intermediate duckweed</name>
    <dbReference type="NCBI Taxonomy" id="51605"/>
    <lineage>
        <taxon>Eukaryota</taxon>
        <taxon>Viridiplantae</taxon>
        <taxon>Streptophyta</taxon>
        <taxon>Embryophyta</taxon>
        <taxon>Tracheophyta</taxon>
        <taxon>Spermatophyta</taxon>
        <taxon>Magnoliopsida</taxon>
        <taxon>Liliopsida</taxon>
        <taxon>Araceae</taxon>
        <taxon>Lemnoideae</taxon>
        <taxon>Spirodela</taxon>
    </lineage>
</organism>
<feature type="compositionally biased region" description="Polar residues" evidence="4">
    <location>
        <begin position="1003"/>
        <end position="1028"/>
    </location>
</feature>
<evidence type="ECO:0000256" key="2">
    <source>
        <dbReference type="ARBA" id="ARBA00023163"/>
    </source>
</evidence>
<gene>
    <name evidence="5" type="ORF">SI8410_01000601</name>
</gene>
<dbReference type="InterPro" id="IPR052435">
    <property type="entry name" value="YY1-Transcr_Regul"/>
</dbReference>